<dbReference type="Proteomes" id="UP000231328">
    <property type="component" value="Unassembled WGS sequence"/>
</dbReference>
<dbReference type="EMBL" id="NMVR01000013">
    <property type="protein sequence ID" value="PJG39984.1"/>
    <property type="molecule type" value="Genomic_DNA"/>
</dbReference>
<proteinExistence type="predicted"/>
<accession>A0AAE7ZCD2</accession>
<reference evidence="1 2" key="1">
    <citation type="submission" date="2017-07" db="EMBL/GenBank/DDBJ databases">
        <title>Draft genome sequence of Enterobacter cloacae ST128, a clinical strain coproducing KPC-2 and NDM-1 carbapenemases.</title>
        <authorList>
            <person name="Li X."/>
        </authorList>
    </citation>
    <scope>NUCLEOTIDE SEQUENCE [LARGE SCALE GENOMIC DNA]</scope>
    <source>
        <strain evidence="1 2">HBY</strain>
    </source>
</reference>
<sequence length="66" mass="7638">MYTPESILFPYFPRISARFRVENEQRTTQEDEHHAPGRGLYGLANKAQGSSRIFVRSFKPKIVCAH</sequence>
<evidence type="ECO:0000313" key="1">
    <source>
        <dbReference type="EMBL" id="PJG39984.1"/>
    </source>
</evidence>
<evidence type="ECO:0000313" key="2">
    <source>
        <dbReference type="Proteomes" id="UP000231328"/>
    </source>
</evidence>
<organism evidence="1 2">
    <name type="scientific">Enterobacter hormaechei</name>
    <dbReference type="NCBI Taxonomy" id="158836"/>
    <lineage>
        <taxon>Bacteria</taxon>
        <taxon>Pseudomonadati</taxon>
        <taxon>Pseudomonadota</taxon>
        <taxon>Gammaproteobacteria</taxon>
        <taxon>Enterobacterales</taxon>
        <taxon>Enterobacteriaceae</taxon>
        <taxon>Enterobacter</taxon>
        <taxon>Enterobacter cloacae complex</taxon>
    </lineage>
</organism>
<protein>
    <submittedName>
        <fullName evidence="1">Uncharacterized protein</fullName>
    </submittedName>
</protein>
<comment type="caution">
    <text evidence="1">The sequence shown here is derived from an EMBL/GenBank/DDBJ whole genome shotgun (WGS) entry which is preliminary data.</text>
</comment>
<name>A0AAE7ZCD2_9ENTR</name>
<gene>
    <name evidence="1" type="ORF">CGZ54_09310</name>
</gene>
<dbReference type="AlphaFoldDB" id="A0AAE7ZCD2"/>